<dbReference type="EMBL" id="CP159373">
    <property type="protein sequence ID" value="XCN73928.1"/>
    <property type="molecule type" value="Genomic_DNA"/>
</dbReference>
<dbReference type="AlphaFoldDB" id="A0AAU8LXB9"/>
<feature type="transmembrane region" description="Helical" evidence="11">
    <location>
        <begin position="20"/>
        <end position="38"/>
    </location>
</feature>
<dbReference type="PRINTS" id="PR01853">
    <property type="entry name" value="YAJCTRNLCASE"/>
</dbReference>
<evidence type="ECO:0000256" key="7">
    <source>
        <dbReference type="ARBA" id="ARBA00022927"/>
    </source>
</evidence>
<accession>A0AAU8LXB9</accession>
<reference evidence="12" key="2">
    <citation type="submission" date="2024-06" db="EMBL/GenBank/DDBJ databases">
        <authorList>
            <person name="Plum-Jensen L.E."/>
            <person name="Schramm A."/>
            <person name="Marshall I.P.G."/>
        </authorList>
    </citation>
    <scope>NUCLEOTIDE SEQUENCE</scope>
    <source>
        <strain evidence="12">Rat1</strain>
    </source>
</reference>
<keyword evidence="10 11" id="KW-0472">Membrane</keyword>
<evidence type="ECO:0000256" key="9">
    <source>
        <dbReference type="ARBA" id="ARBA00023010"/>
    </source>
</evidence>
<gene>
    <name evidence="12" type="primary">yajC</name>
    <name evidence="12" type="ORF">Q3M24_04000</name>
</gene>
<evidence type="ECO:0000256" key="4">
    <source>
        <dbReference type="ARBA" id="ARBA00022448"/>
    </source>
</evidence>
<keyword evidence="7" id="KW-0653">Protein transport</keyword>
<evidence type="ECO:0000256" key="5">
    <source>
        <dbReference type="ARBA" id="ARBA00022475"/>
    </source>
</evidence>
<evidence type="ECO:0000256" key="10">
    <source>
        <dbReference type="ARBA" id="ARBA00023136"/>
    </source>
</evidence>
<evidence type="ECO:0000256" key="3">
    <source>
        <dbReference type="ARBA" id="ARBA00014962"/>
    </source>
</evidence>
<dbReference type="KEGG" id="eaj:Q3M24_04000"/>
<sequence>MIGVAYAQGAGAAGPAGGGIAQFIPLILIFIVFYFLLIRPQQKKAKEQQDFLTNLKKGDKVMTGGGVHGQITGLTDSAVTLEITDGVRIKVHRGYIAPIPPVEDKQAAPAKKG</sequence>
<proteinExistence type="inferred from homology"/>
<dbReference type="SMART" id="SM01323">
    <property type="entry name" value="YajC"/>
    <property type="match status" value="1"/>
</dbReference>
<evidence type="ECO:0000256" key="1">
    <source>
        <dbReference type="ARBA" id="ARBA00004162"/>
    </source>
</evidence>
<dbReference type="GO" id="GO:0015031">
    <property type="term" value="P:protein transport"/>
    <property type="evidence" value="ECO:0007669"/>
    <property type="project" value="UniProtKB-KW"/>
</dbReference>
<keyword evidence="9" id="KW-0811">Translocation</keyword>
<evidence type="ECO:0000256" key="8">
    <source>
        <dbReference type="ARBA" id="ARBA00022989"/>
    </source>
</evidence>
<keyword evidence="4" id="KW-0813">Transport</keyword>
<dbReference type="Pfam" id="PF02699">
    <property type="entry name" value="YajC"/>
    <property type="match status" value="1"/>
</dbReference>
<evidence type="ECO:0000313" key="12">
    <source>
        <dbReference type="EMBL" id="XCN73928.1"/>
    </source>
</evidence>
<dbReference type="PANTHER" id="PTHR33909">
    <property type="entry name" value="SEC TRANSLOCON ACCESSORY COMPLEX SUBUNIT YAJC"/>
    <property type="match status" value="1"/>
</dbReference>
<reference evidence="12" key="1">
    <citation type="journal article" date="2024" name="Syst. Appl. Microbiol.">
        <title>First single-strain enrichments of Electrothrix cable bacteria, description of E. aestuarii sp. nov. and E. rattekaaiensis sp. nov., and proposal of a cable bacteria taxonomy following the rules of the SeqCode.</title>
        <authorList>
            <person name="Plum-Jensen L.E."/>
            <person name="Schramm A."/>
            <person name="Marshall I.P.G."/>
        </authorList>
    </citation>
    <scope>NUCLEOTIDE SEQUENCE</scope>
    <source>
        <strain evidence="12">Rat1</strain>
    </source>
</reference>
<comment type="similarity">
    <text evidence="2">Belongs to the YajC family.</text>
</comment>
<evidence type="ECO:0000256" key="6">
    <source>
        <dbReference type="ARBA" id="ARBA00022692"/>
    </source>
</evidence>
<name>A0AAU8LXB9_9BACT</name>
<keyword evidence="6 11" id="KW-0812">Transmembrane</keyword>
<protein>
    <recommendedName>
        <fullName evidence="3">Sec translocon accessory complex subunit YajC</fullName>
    </recommendedName>
</protein>
<dbReference type="PANTHER" id="PTHR33909:SF1">
    <property type="entry name" value="SEC TRANSLOCON ACCESSORY COMPLEX SUBUNIT YAJC"/>
    <property type="match status" value="1"/>
</dbReference>
<dbReference type="NCBIfam" id="TIGR00739">
    <property type="entry name" value="yajC"/>
    <property type="match status" value="1"/>
</dbReference>
<dbReference type="GO" id="GO:0005886">
    <property type="term" value="C:plasma membrane"/>
    <property type="evidence" value="ECO:0007669"/>
    <property type="project" value="UniProtKB-SubCell"/>
</dbReference>
<evidence type="ECO:0000256" key="2">
    <source>
        <dbReference type="ARBA" id="ARBA00006742"/>
    </source>
</evidence>
<evidence type="ECO:0000256" key="11">
    <source>
        <dbReference type="SAM" id="Phobius"/>
    </source>
</evidence>
<organism evidence="12">
    <name type="scientific">Candidatus Electrothrix aestuarii</name>
    <dbReference type="NCBI Taxonomy" id="3062594"/>
    <lineage>
        <taxon>Bacteria</taxon>
        <taxon>Pseudomonadati</taxon>
        <taxon>Thermodesulfobacteriota</taxon>
        <taxon>Desulfobulbia</taxon>
        <taxon>Desulfobulbales</taxon>
        <taxon>Desulfobulbaceae</taxon>
        <taxon>Candidatus Electrothrix</taxon>
    </lineage>
</organism>
<comment type="subcellular location">
    <subcellularLocation>
        <location evidence="1">Cell membrane</location>
        <topology evidence="1">Single-pass membrane protein</topology>
    </subcellularLocation>
</comment>
<keyword evidence="5" id="KW-1003">Cell membrane</keyword>
<dbReference type="InterPro" id="IPR003849">
    <property type="entry name" value="Preprotein_translocase_YajC"/>
</dbReference>
<keyword evidence="8 11" id="KW-1133">Transmembrane helix</keyword>